<dbReference type="SUPFAM" id="SSF46565">
    <property type="entry name" value="Chaperone J-domain"/>
    <property type="match status" value="1"/>
</dbReference>
<organism evidence="3 4">
    <name type="scientific">Hydrogenophaga aromaticivorans</name>
    <dbReference type="NCBI Taxonomy" id="2610898"/>
    <lineage>
        <taxon>Bacteria</taxon>
        <taxon>Pseudomonadati</taxon>
        <taxon>Pseudomonadota</taxon>
        <taxon>Betaproteobacteria</taxon>
        <taxon>Burkholderiales</taxon>
        <taxon>Comamonadaceae</taxon>
        <taxon>Hydrogenophaga</taxon>
    </lineage>
</organism>
<accession>A0A7Y8GSW4</accession>
<feature type="region of interest" description="Disordered" evidence="1">
    <location>
        <begin position="266"/>
        <end position="315"/>
    </location>
</feature>
<dbReference type="AlphaFoldDB" id="A0A7Y8GSW4"/>
<evidence type="ECO:0000259" key="2">
    <source>
        <dbReference type="PROSITE" id="PS50076"/>
    </source>
</evidence>
<feature type="compositionally biased region" description="Pro residues" evidence="1">
    <location>
        <begin position="272"/>
        <end position="288"/>
    </location>
</feature>
<dbReference type="InterPro" id="IPR001623">
    <property type="entry name" value="DnaJ_domain"/>
</dbReference>
<evidence type="ECO:0000313" key="4">
    <source>
        <dbReference type="Proteomes" id="UP000545507"/>
    </source>
</evidence>
<protein>
    <submittedName>
        <fullName evidence="3">J domain-containing protein</fullName>
    </submittedName>
</protein>
<comment type="caution">
    <text evidence="3">The sequence shown here is derived from an EMBL/GenBank/DDBJ whole genome shotgun (WGS) entry which is preliminary data.</text>
</comment>
<feature type="compositionally biased region" description="Low complexity" evidence="1">
    <location>
        <begin position="298"/>
        <end position="315"/>
    </location>
</feature>
<dbReference type="SMART" id="SM00271">
    <property type="entry name" value="DnaJ"/>
    <property type="match status" value="1"/>
</dbReference>
<dbReference type="Gene3D" id="1.10.287.110">
    <property type="entry name" value="DnaJ domain"/>
    <property type="match status" value="1"/>
</dbReference>
<dbReference type="Proteomes" id="UP000545507">
    <property type="component" value="Unassembled WGS sequence"/>
</dbReference>
<dbReference type="CDD" id="cd06257">
    <property type="entry name" value="DnaJ"/>
    <property type="match status" value="1"/>
</dbReference>
<dbReference type="PROSITE" id="PS50076">
    <property type="entry name" value="DNAJ_2"/>
    <property type="match status" value="1"/>
</dbReference>
<reference evidence="3 4" key="1">
    <citation type="submission" date="2019-09" db="EMBL/GenBank/DDBJ databases">
        <title>Hydrogenophaga aromatica sp. nov., isolated from a para-xylene-degrading enrichment culture.</title>
        <authorList>
            <person name="Tancsics A."/>
            <person name="Banerjee S."/>
        </authorList>
    </citation>
    <scope>NUCLEOTIDE SEQUENCE [LARGE SCALE GENOMIC DNA]</scope>
    <source>
        <strain evidence="3 4">D2P1</strain>
    </source>
</reference>
<feature type="domain" description="J" evidence="2">
    <location>
        <begin position="85"/>
        <end position="152"/>
    </location>
</feature>
<sequence>MTPPSPDWSSLLPALLDFERSPGRYRVVLREPRPLFEHTLAVLQLAVGRSVDGLADLAHEPAQTDELKRAARFFVRTVLLRPGVDHYTLLGLAPGCEADELREHYRLMIRLTHPDFAAGSGEAWPADAATRINQANDVLSSFERRSDYNAAQASAQPVASAAAGAAAASAKVAQKKPATPRSRVLTLRPKKDADAAADRTGPRVPRGVKIALASLGALGAATALLLNGPAGDSGSLAVRKLPSVANPTLQAETSLVLVGGAASEAQVDTAPAPAPAPVAEPEPVAPQPKPRRPRTNRELAAAKAAEGSASGAPSEAALSLTMDTRMVVTPTPVAMPVSMTVAAAVPAPAPRAAAPAPAALPAEPAAPSASRATLPAPTLAQVQPALSNLVASLPSGRGENMAQWIDSGFRAHPDTGRFVGRFNQLLAGLRVTQLGHVRFSSRTQGVQLVVDGVIVLHTQDMNNEARVRDLHLRAFFQPQDGQPVLTHLVAEKLQ</sequence>
<dbReference type="InterPro" id="IPR036869">
    <property type="entry name" value="J_dom_sf"/>
</dbReference>
<dbReference type="RefSeq" id="WP_177133258.1">
    <property type="nucleotide sequence ID" value="NZ_VYGV01000004.1"/>
</dbReference>
<evidence type="ECO:0000256" key="1">
    <source>
        <dbReference type="SAM" id="MobiDB-lite"/>
    </source>
</evidence>
<dbReference type="EMBL" id="VYGV01000004">
    <property type="protein sequence ID" value="NWF44255.1"/>
    <property type="molecule type" value="Genomic_DNA"/>
</dbReference>
<keyword evidence="4" id="KW-1185">Reference proteome</keyword>
<evidence type="ECO:0000313" key="3">
    <source>
        <dbReference type="EMBL" id="NWF44255.1"/>
    </source>
</evidence>
<proteinExistence type="predicted"/>
<dbReference type="Pfam" id="PF00226">
    <property type="entry name" value="DnaJ"/>
    <property type="match status" value="1"/>
</dbReference>
<name>A0A7Y8GSW4_9BURK</name>
<gene>
    <name evidence="3" type="ORF">F3K02_03160</name>
</gene>